<feature type="compositionally biased region" description="Basic and acidic residues" evidence="1">
    <location>
        <begin position="62"/>
        <end position="76"/>
    </location>
</feature>
<organism evidence="2">
    <name type="scientific">uncultured Gemmatimonadota bacterium</name>
    <dbReference type="NCBI Taxonomy" id="203437"/>
    <lineage>
        <taxon>Bacteria</taxon>
        <taxon>Pseudomonadati</taxon>
        <taxon>Gemmatimonadota</taxon>
        <taxon>environmental samples</taxon>
    </lineage>
</organism>
<dbReference type="EMBL" id="CADCTW010000214">
    <property type="protein sequence ID" value="CAA9363731.1"/>
    <property type="molecule type" value="Genomic_DNA"/>
</dbReference>
<proteinExistence type="predicted"/>
<name>A0A6J4MMC6_9BACT</name>
<feature type="non-terminal residue" evidence="2">
    <location>
        <position position="160"/>
    </location>
</feature>
<feature type="compositionally biased region" description="Basic residues" evidence="1">
    <location>
        <begin position="14"/>
        <end position="23"/>
    </location>
</feature>
<accession>A0A6J4MMC6</accession>
<gene>
    <name evidence="2" type="ORF">AVDCRST_MAG68-4668</name>
</gene>
<evidence type="ECO:0000313" key="2">
    <source>
        <dbReference type="EMBL" id="CAA9363731.1"/>
    </source>
</evidence>
<reference evidence="2" key="1">
    <citation type="submission" date="2020-02" db="EMBL/GenBank/DDBJ databases">
        <authorList>
            <person name="Meier V. D."/>
        </authorList>
    </citation>
    <scope>NUCLEOTIDE SEQUENCE</scope>
    <source>
        <strain evidence="2">AVDCRST_MAG68</strain>
    </source>
</reference>
<sequence>ERAHPDHAGQPRNRAARGSRRGGRRDVAQGHDHTPQLGRARSRRGPGFPLHPDVPGCTPGCDRSRESSRIPGERRRQPPYHLRGCRGSEPRRPVGSSPGPERHSADATQSRVRLAGYRTPEASRHASGCDGEVAPRGRPVAACRTGATCNRTRASDLSGV</sequence>
<dbReference type="AlphaFoldDB" id="A0A6J4MMC6"/>
<protein>
    <submittedName>
        <fullName evidence="2">Uncharacterized protein</fullName>
    </submittedName>
</protein>
<evidence type="ECO:0000256" key="1">
    <source>
        <dbReference type="SAM" id="MobiDB-lite"/>
    </source>
</evidence>
<feature type="compositionally biased region" description="Basic and acidic residues" evidence="1">
    <location>
        <begin position="24"/>
        <end position="34"/>
    </location>
</feature>
<feature type="non-terminal residue" evidence="2">
    <location>
        <position position="1"/>
    </location>
</feature>
<feature type="region of interest" description="Disordered" evidence="1">
    <location>
        <begin position="1"/>
        <end position="137"/>
    </location>
</feature>